<dbReference type="EMBL" id="CP031417">
    <property type="protein sequence ID" value="AXK83154.1"/>
    <property type="molecule type" value="Genomic_DNA"/>
</dbReference>
<dbReference type="OrthoDB" id="9816402at2"/>
<evidence type="ECO:0000256" key="12">
    <source>
        <dbReference type="ARBA" id="ARBA00023004"/>
    </source>
</evidence>
<evidence type="ECO:0000256" key="8">
    <source>
        <dbReference type="ARBA" id="ARBA00022827"/>
    </source>
</evidence>
<dbReference type="FunFam" id="3.40.50.80:FF:000001">
    <property type="entry name" value="NADPH--cytochrome P450 reductase 1"/>
    <property type="match status" value="1"/>
</dbReference>
<dbReference type="CDD" id="cd06199">
    <property type="entry name" value="SiR"/>
    <property type="match status" value="1"/>
</dbReference>
<evidence type="ECO:0000256" key="2">
    <source>
        <dbReference type="ARBA" id="ARBA00001974"/>
    </source>
</evidence>
<dbReference type="KEGG" id="ptaw:DW352_23125"/>
<dbReference type="EC" id="1.8.1.2" evidence="3"/>
<feature type="domain" description="4Fe-4S" evidence="17">
    <location>
        <begin position="76"/>
        <end position="144"/>
    </location>
</feature>
<dbReference type="GO" id="GO:0005829">
    <property type="term" value="C:cytosol"/>
    <property type="evidence" value="ECO:0007669"/>
    <property type="project" value="TreeGrafter"/>
</dbReference>
<evidence type="ECO:0000256" key="14">
    <source>
        <dbReference type="ARBA" id="ARBA00023192"/>
    </source>
</evidence>
<keyword evidence="19" id="KW-1185">Reference proteome</keyword>
<dbReference type="InterPro" id="IPR001709">
    <property type="entry name" value="Flavoprot_Pyr_Nucl_cyt_Rdtase"/>
</dbReference>
<dbReference type="Proteomes" id="UP000254889">
    <property type="component" value="Chromosome"/>
</dbReference>
<dbReference type="NCBIfam" id="NF004859">
    <property type="entry name" value="PRK06214.1"/>
    <property type="match status" value="1"/>
</dbReference>
<evidence type="ECO:0000256" key="1">
    <source>
        <dbReference type="ARBA" id="ARBA00001917"/>
    </source>
</evidence>
<dbReference type="PROSITE" id="PS51656">
    <property type="entry name" value="4FE4S"/>
    <property type="match status" value="1"/>
</dbReference>
<keyword evidence="12" id="KW-0408">Iron</keyword>
<evidence type="ECO:0000256" key="13">
    <source>
        <dbReference type="ARBA" id="ARBA00023014"/>
    </source>
</evidence>
<dbReference type="GO" id="GO:0004783">
    <property type="term" value="F:sulfite reductase (NADPH) activity"/>
    <property type="evidence" value="ECO:0007669"/>
    <property type="project" value="UniProtKB-EC"/>
</dbReference>
<dbReference type="Pfam" id="PF00175">
    <property type="entry name" value="NAD_binding_1"/>
    <property type="match status" value="1"/>
</dbReference>
<dbReference type="PANTHER" id="PTHR19384">
    <property type="entry name" value="NITRIC OXIDE SYNTHASE-RELATED"/>
    <property type="match status" value="1"/>
</dbReference>
<protein>
    <recommendedName>
        <fullName evidence="3">assimilatory sulfite reductase (NADPH)</fullName>
        <ecNumber evidence="3">1.8.1.2</ecNumber>
    </recommendedName>
</protein>
<dbReference type="GO" id="GO:0010181">
    <property type="term" value="F:FMN binding"/>
    <property type="evidence" value="ECO:0007669"/>
    <property type="project" value="TreeGrafter"/>
</dbReference>
<comment type="catalytic activity">
    <reaction evidence="15">
        <text>hydrogen sulfide + 3 NADP(+) + 3 H2O = sulfite + 3 NADPH + 4 H(+)</text>
        <dbReference type="Rhea" id="RHEA:13801"/>
        <dbReference type="ChEBI" id="CHEBI:15377"/>
        <dbReference type="ChEBI" id="CHEBI:15378"/>
        <dbReference type="ChEBI" id="CHEBI:17359"/>
        <dbReference type="ChEBI" id="CHEBI:29919"/>
        <dbReference type="ChEBI" id="CHEBI:57783"/>
        <dbReference type="ChEBI" id="CHEBI:58349"/>
        <dbReference type="EC" id="1.8.1.2"/>
    </reaction>
</comment>
<evidence type="ECO:0000256" key="5">
    <source>
        <dbReference type="ARBA" id="ARBA00022630"/>
    </source>
</evidence>
<evidence type="ECO:0000313" key="18">
    <source>
        <dbReference type="EMBL" id="AXK83154.1"/>
    </source>
</evidence>
<dbReference type="Gene3D" id="1.10.15.40">
    <property type="entry name" value="Electron transport complex subunit B, putative Fe-S cluster"/>
    <property type="match status" value="1"/>
</dbReference>
<evidence type="ECO:0000259" key="17">
    <source>
        <dbReference type="PROSITE" id="PS51656"/>
    </source>
</evidence>
<dbReference type="GO" id="GO:0046872">
    <property type="term" value="F:metal ion binding"/>
    <property type="evidence" value="ECO:0007669"/>
    <property type="project" value="UniProtKB-KW"/>
</dbReference>
<keyword evidence="11 18" id="KW-0560">Oxidoreductase</keyword>
<evidence type="ECO:0000313" key="19">
    <source>
        <dbReference type="Proteomes" id="UP000254889"/>
    </source>
</evidence>
<organism evidence="18 19">
    <name type="scientific">Pseudolabrys taiwanensis</name>
    <dbReference type="NCBI Taxonomy" id="331696"/>
    <lineage>
        <taxon>Bacteria</taxon>
        <taxon>Pseudomonadati</taxon>
        <taxon>Pseudomonadota</taxon>
        <taxon>Alphaproteobacteria</taxon>
        <taxon>Hyphomicrobiales</taxon>
        <taxon>Xanthobacteraceae</taxon>
        <taxon>Pseudolabrys</taxon>
    </lineage>
</organism>
<evidence type="ECO:0000256" key="7">
    <source>
        <dbReference type="ARBA" id="ARBA00022723"/>
    </source>
</evidence>
<dbReference type="GO" id="GO:0051539">
    <property type="term" value="F:4 iron, 4 sulfur cluster binding"/>
    <property type="evidence" value="ECO:0007669"/>
    <property type="project" value="UniProtKB-KW"/>
</dbReference>
<feature type="domain" description="FAD-binding FR-type" evidence="16">
    <location>
        <begin position="179"/>
        <end position="392"/>
    </location>
</feature>
<dbReference type="PROSITE" id="PS51384">
    <property type="entry name" value="FAD_FR"/>
    <property type="match status" value="1"/>
</dbReference>
<keyword evidence="4" id="KW-0004">4Fe-4S</keyword>
<dbReference type="Gene3D" id="1.20.990.10">
    <property type="entry name" value="NADPH-cytochrome p450 Reductase, Chain A, domain 3"/>
    <property type="match status" value="1"/>
</dbReference>
<dbReference type="InterPro" id="IPR003097">
    <property type="entry name" value="CysJ-like_FAD-binding"/>
</dbReference>
<proteinExistence type="predicted"/>
<reference evidence="18 19" key="1">
    <citation type="submission" date="2018-07" db="EMBL/GenBank/DDBJ databases">
        <authorList>
            <person name="Quirk P.G."/>
            <person name="Krulwich T.A."/>
        </authorList>
    </citation>
    <scope>NUCLEOTIDE SEQUENCE [LARGE SCALE GENOMIC DNA]</scope>
    <source>
        <strain evidence="18 19">CC-BB4</strain>
    </source>
</reference>
<gene>
    <name evidence="18" type="ORF">DW352_23125</name>
</gene>
<dbReference type="PANTHER" id="PTHR19384:SF128">
    <property type="entry name" value="NADPH OXIDOREDUCTASE A"/>
    <property type="match status" value="1"/>
</dbReference>
<evidence type="ECO:0000256" key="9">
    <source>
        <dbReference type="ARBA" id="ARBA00022857"/>
    </source>
</evidence>
<evidence type="ECO:0000256" key="3">
    <source>
        <dbReference type="ARBA" id="ARBA00012604"/>
    </source>
</evidence>
<accession>A0A346A1V7</accession>
<dbReference type="InterPro" id="IPR017938">
    <property type="entry name" value="Riboflavin_synthase-like_b-brl"/>
</dbReference>
<evidence type="ECO:0000259" key="16">
    <source>
        <dbReference type="PROSITE" id="PS51384"/>
    </source>
</evidence>
<dbReference type="AlphaFoldDB" id="A0A346A1V7"/>
<dbReference type="InterPro" id="IPR039261">
    <property type="entry name" value="FNR_nucleotide-bd"/>
</dbReference>
<dbReference type="Pfam" id="PF00667">
    <property type="entry name" value="FAD_binding_1"/>
    <property type="match status" value="2"/>
</dbReference>
<dbReference type="InterPro" id="IPR023173">
    <property type="entry name" value="NADPH_Cyt_P450_Rdtase_alpha"/>
</dbReference>
<dbReference type="Gene3D" id="3.40.50.80">
    <property type="entry name" value="Nucleotide-binding domain of ferredoxin-NADP reductase (FNR) module"/>
    <property type="match status" value="1"/>
</dbReference>
<comment type="cofactor">
    <cofactor evidence="1">
        <name>FMN</name>
        <dbReference type="ChEBI" id="CHEBI:58210"/>
    </cofactor>
</comment>
<keyword evidence="10" id="KW-0813">Transport</keyword>
<dbReference type="InterPro" id="IPR001433">
    <property type="entry name" value="OxRdtase_FAD/NAD-bd"/>
</dbReference>
<comment type="cofactor">
    <cofactor evidence="2">
        <name>FAD</name>
        <dbReference type="ChEBI" id="CHEBI:57692"/>
    </cofactor>
</comment>
<dbReference type="PRINTS" id="PR00371">
    <property type="entry name" value="FPNCR"/>
</dbReference>
<dbReference type="Gene3D" id="2.40.30.10">
    <property type="entry name" value="Translation factors"/>
    <property type="match status" value="1"/>
</dbReference>
<keyword evidence="8" id="KW-0274">FAD</keyword>
<keyword evidence="14" id="KW-0198">Cysteine biosynthesis</keyword>
<dbReference type="RefSeq" id="WP_115693533.1">
    <property type="nucleotide sequence ID" value="NZ_CP031417.1"/>
</dbReference>
<name>A0A346A1V7_9HYPH</name>
<evidence type="ECO:0000256" key="6">
    <source>
        <dbReference type="ARBA" id="ARBA00022643"/>
    </source>
</evidence>
<evidence type="ECO:0000256" key="10">
    <source>
        <dbReference type="ARBA" id="ARBA00022982"/>
    </source>
</evidence>
<evidence type="ECO:0000256" key="4">
    <source>
        <dbReference type="ARBA" id="ARBA00022485"/>
    </source>
</evidence>
<keyword evidence="5" id="KW-0285">Flavoprotein</keyword>
<evidence type="ECO:0000256" key="15">
    <source>
        <dbReference type="ARBA" id="ARBA00052219"/>
    </source>
</evidence>
<dbReference type="InterPro" id="IPR017927">
    <property type="entry name" value="FAD-bd_FR_type"/>
</dbReference>
<keyword evidence="14" id="KW-0028">Amino-acid biosynthesis</keyword>
<dbReference type="GO" id="GO:0050660">
    <property type="term" value="F:flavin adenine dinucleotide binding"/>
    <property type="evidence" value="ECO:0007669"/>
    <property type="project" value="TreeGrafter"/>
</dbReference>
<keyword evidence="13" id="KW-0411">Iron-sulfur</keyword>
<keyword evidence="10" id="KW-0249">Electron transport</keyword>
<dbReference type="SUPFAM" id="SSF52343">
    <property type="entry name" value="Ferredoxin reductase-like, C-terminal NADP-linked domain"/>
    <property type="match status" value="1"/>
</dbReference>
<keyword evidence="7" id="KW-0479">Metal-binding</keyword>
<keyword evidence="9" id="KW-0521">NADP</keyword>
<sequence length="543" mass="58720">MTTNVPTPLPSLIPETAPFTEEQRAWLNGFFAGFVSLDSFGVTPLSGDQAAALIGGPAKSDEDDDGGAPWHDQTLPIAERMKLAEGKPVRWKLMAAMAQQDCGQCGYDCKNYSGAIASGKEERLNLCVPGGKDTARMVKALAEELKAAPAPAAKPAAAPAAAEAAPAPIAQGEAGRSRDNPAVATLLSRRLLNKPGSEKETWHIEFDLSDSGLDYTVGDSFGLFPTNDPALVEAVIKALGAPPDFPIGGRPLRDVLIDGVSLSPAPDMLFQLFSYITGGERRQKARALSVGEDPDGDAATLDVLAALEKFPGVRPDPEAFIEALEPLQPRLYSISSSHKAIPGRVSLTVDTVRYTIAKRRRLGVCSTFLADRLAPGAKVRVYVQKAHGFALPIDPTKPIIMVGPGTGVAPFRAFLQDRGAMKAPGRNWLFFGHQRSACDFFYEDEFKDMKASGVLTRLSLAWSRDGDEKIYVQDRMRQVGRDLWSWIAEGAHIYVCGDAKRMAKDVETALVDVVSQHGARTPEEAAMFVHDLKKKGRYQQDVY</sequence>
<dbReference type="InterPro" id="IPR007202">
    <property type="entry name" value="4Fe-4S_dom"/>
</dbReference>
<keyword evidence="6" id="KW-0288">FMN</keyword>
<dbReference type="SUPFAM" id="SSF63380">
    <property type="entry name" value="Riboflavin synthase domain-like"/>
    <property type="match status" value="1"/>
</dbReference>
<evidence type="ECO:0000256" key="11">
    <source>
        <dbReference type="ARBA" id="ARBA00023002"/>
    </source>
</evidence>
<dbReference type="GO" id="GO:0019344">
    <property type="term" value="P:cysteine biosynthetic process"/>
    <property type="evidence" value="ECO:0007669"/>
    <property type="project" value="UniProtKB-KW"/>
</dbReference>